<dbReference type="FunFam" id="1.10.287.70:FF:000001">
    <property type="entry name" value="Sodium channel protein"/>
    <property type="match status" value="1"/>
</dbReference>
<evidence type="ECO:0000256" key="18">
    <source>
        <dbReference type="ARBA" id="ARBA00038083"/>
    </source>
</evidence>
<feature type="domain" description="Voltage-gated Na+ ion channel cytoplasmic" evidence="25">
    <location>
        <begin position="552"/>
        <end position="707"/>
    </location>
</feature>
<dbReference type="Gene3D" id="1.20.5.1190">
    <property type="entry name" value="iswi atpase"/>
    <property type="match status" value="1"/>
</dbReference>
<feature type="domain" description="Ion transport" evidence="23">
    <location>
        <begin position="153"/>
        <end position="443"/>
    </location>
</feature>
<keyword evidence="7" id="KW-0677">Repeat</keyword>
<dbReference type="InterPro" id="IPR044564">
    <property type="entry name" value="Na_chnl_inactivation_gate"/>
</dbReference>
<evidence type="ECO:0000313" key="28">
    <source>
        <dbReference type="Proteomes" id="UP000261560"/>
    </source>
</evidence>
<dbReference type="GO" id="GO:0001518">
    <property type="term" value="C:voltage-gated sodium channel complex"/>
    <property type="evidence" value="ECO:0007669"/>
    <property type="project" value="UniProtKB-UniRule"/>
</dbReference>
<dbReference type="FunFam" id="1.20.120.350:FF:000002">
    <property type="entry name" value="Sodium channel protein"/>
    <property type="match status" value="1"/>
</dbReference>
<feature type="compositionally biased region" description="Basic and acidic residues" evidence="22">
    <location>
        <begin position="32"/>
        <end position="43"/>
    </location>
</feature>
<keyword evidence="2 21" id="KW-0813">Transport</keyword>
<evidence type="ECO:0000259" key="26">
    <source>
        <dbReference type="Pfam" id="PF24609"/>
    </source>
</evidence>
<feature type="domain" description="SCN5A-like C-terminal IQ motif" evidence="26">
    <location>
        <begin position="1882"/>
        <end position="1914"/>
    </location>
</feature>
<keyword evidence="15 21" id="KW-0739">Sodium transport</keyword>
<evidence type="ECO:0000256" key="9">
    <source>
        <dbReference type="ARBA" id="ARBA00022989"/>
    </source>
</evidence>
<feature type="domain" description="Ion transport" evidence="23">
    <location>
        <begin position="758"/>
        <end position="983"/>
    </location>
</feature>
<reference evidence="27" key="2">
    <citation type="submission" date="2025-09" db="UniProtKB">
        <authorList>
            <consortium name="Ensembl"/>
        </authorList>
    </citation>
    <scope>IDENTIFICATION</scope>
</reference>
<evidence type="ECO:0000256" key="5">
    <source>
        <dbReference type="ARBA" id="ARBA00022553"/>
    </source>
</evidence>
<evidence type="ECO:0000256" key="15">
    <source>
        <dbReference type="ARBA" id="ARBA00023201"/>
    </source>
</evidence>
<evidence type="ECO:0000256" key="22">
    <source>
        <dbReference type="SAM" id="MobiDB-lite"/>
    </source>
</evidence>
<keyword evidence="3 21" id="KW-0894">Sodium channel</keyword>
<dbReference type="Proteomes" id="UP000261560">
    <property type="component" value="Unplaced"/>
</dbReference>
<organism evidence="27 28">
    <name type="scientific">Oryzias melastigma</name>
    <name type="common">Marine medaka</name>
    <dbReference type="NCBI Taxonomy" id="30732"/>
    <lineage>
        <taxon>Eukaryota</taxon>
        <taxon>Metazoa</taxon>
        <taxon>Chordata</taxon>
        <taxon>Craniata</taxon>
        <taxon>Vertebrata</taxon>
        <taxon>Euteleostomi</taxon>
        <taxon>Actinopterygii</taxon>
        <taxon>Neopterygii</taxon>
        <taxon>Teleostei</taxon>
        <taxon>Neoteleostei</taxon>
        <taxon>Acanthomorphata</taxon>
        <taxon>Ovalentaria</taxon>
        <taxon>Atherinomorphae</taxon>
        <taxon>Beloniformes</taxon>
        <taxon>Adrianichthyidae</taxon>
        <taxon>Oryziinae</taxon>
        <taxon>Oryzias</taxon>
    </lineage>
</organism>
<dbReference type="GO" id="GO:0019228">
    <property type="term" value="P:neuronal action potential"/>
    <property type="evidence" value="ECO:0007669"/>
    <property type="project" value="TreeGrafter"/>
</dbReference>
<sequence length="1985" mass="226205">MAQPYQPPDPENLRLFTRESLKAIEARIEARIEEENAKKPKEEKKKRKSKKDFKPNRDLEAGKPLPILFGDIPNGLVSTPLEDLDPAYHDHKTFIVLNKRKMIFRFNAAPALYILGPFNPIRRLSIKILVHSYPFHKVVIDLYLLTFLDSTCRLFNVLIMCTILTNCALMTRSSTADNNSTNWTKPVEYTFTAIYTFESVIKILARGFCIGEFTFLRDPWNWLDFSVIVLAYLNEFGDFGRLSALRTFRVLRAFKAISVIPGLKTIVGALFQSVKKLTDVMILTVFCLSVFALVGLQLFMGHLKNKCIRKPDITSEENATEYWRILLQNANETSHQYFLPGKRDPLLCGNSTYAGQCPEGYTCIPFGRTPDFGYTSFDSFGWAFLALFRLMTQDYWENLYQQTLRASGKPYMIFFVLVIFLGSFYLVNLILAVVAMAYEEQSQTNIKEAKEKEEEFQAILDELRQQQEEVQAIADTAEDKDPGDKGDGTGGTSNLKSKSAKERCNIKKKKKEEERKESAEFPKSNSINSLKNLTIDGNLLNSDLKSSTTHQSLLSFRGALISSRRYSKTSLFSFQSQVQDLSSENEFADDEYSLFEENLSGSGSMFHHPRDRHSSSMSECIFLPPLLLQPNGLRHSSIGCNGCLSRKDRSSPPVGFLQPKVAVNKTSNQENASMTESQYRRPSAAYSDLMDFLEGPQARQRAQSLVSVITTTVEELEESRRKCPPCWYKFAETFLIWDCCPAWQKIKKFVKLIVMDPFADLTITICIVLNTLFMAMEHYPMENSFNDTLSIGNKVFTSIFTAEMVLKIIALDPYYYFQERWNIFDGIIVTISLVELCFAITLLRSLRLLRVFKLAKSWPTLNTLLKIIGNSVGAMGNLTLVLAIIVFIFAVVGMQLFEKDYRAKVLEDVTKDRPRWHMMDFFHSFLIVFRVLCGEWIETMWDCMQVAGTTKCLIVYMMVMVVGNLVMLNLFLALLLSSFSADNLAASEEDSDLNNLQIAIQRIYRGIDFIKSFLKNICNSNCHGDKKDKTEDKSLGELNKPFGTNDLHNHTLKNFPNNSNVDVTGVDKSGNKYIVNSKSDDSIMSFINNPSLTVAVPIAAVESDFEVLNTEDFSSASSDVQPCRVVRISSEGSTINGCEPGEMADSVGGDLEEAMDPHQCFPAVCRQKFKCCQVNAEVGFWKAWWTLRQTCFRIVEHNWFETFIVFMILLSSGALAFEDVYSEQRKTIKVILEFSDKMFTYIFILEMLLKWLAYGFAKYFTNAWCWLDFLIVDVSLVSLVANALEFTDLSAIKSLRTLRALRPLRALSRFEGMRVVVNALLGAIPSIFNVLLVCLIFWLIFSIMGVNLFAGKFYKCINNITGEDFNATTIPNGTFCRAEKDAIWKNLKINFDNVGMGYLALLQVATFKGWMDIMYAAVDSGEKEQPVFERNLKMYSYFVVFIIFGSFFTLNLFIGVIIDNFNQQKKKISTDLFMTEDQKKYYNAMKKLGSKKPQKPIPRPSNKIQGFIFDIITKQVFDIVIMILIWLNMVTMMVETADQSEYQTYVLRIINYVFIVIFTGECLLKMIGLRHYFFMNGWNIFDLVVVVLSIAGVFLANIIEKFFVSPTLFRVIRLARIGRVLRLIKSAKGIRTLLFALMMSLPALFNIGLLLFLVMFIYAIFGMSSFAYVKKDKGIDDLFNFETFGNSMICLFQITTSGGWDTLLDPILNKNENDCDREAEHPGSSTKGNCGNPPVGIAFFVSYIIISFLIVVNMYIAVILENFNVATEESTDPLSEDDFEMFYEVWERFDPGATQFIQFKRLSDFADALNPPLQVPKPNRIDLIFMDLPIVSGDRIHCLDILFAFTKRVLGEGGEMDILREQMEERFMASNPSKVSYEPITSTLRRKEELRSATVIQRAFRRYTEKVKFSEDSDDGTEKDETLGDKKEFVKENNKETSSAEKTEQTALVSSASSCDNLIINEKSELETDQSEKEKTSNERGNPDT</sequence>
<dbReference type="FunFam" id="1.10.238.10:FF:000002">
    <property type="entry name" value="Sodium channel protein"/>
    <property type="match status" value="1"/>
</dbReference>
<dbReference type="GO" id="GO:0086010">
    <property type="term" value="P:membrane depolarization during action potential"/>
    <property type="evidence" value="ECO:0007669"/>
    <property type="project" value="TreeGrafter"/>
</dbReference>
<evidence type="ECO:0000256" key="12">
    <source>
        <dbReference type="ARBA" id="ARBA00023136"/>
    </source>
</evidence>
<accession>A0A3B3B810</accession>
<dbReference type="PaxDb" id="30732-ENSOMEP00000001690"/>
<evidence type="ECO:0000256" key="6">
    <source>
        <dbReference type="ARBA" id="ARBA00022692"/>
    </source>
</evidence>
<evidence type="ECO:0000256" key="14">
    <source>
        <dbReference type="ARBA" id="ARBA00023180"/>
    </source>
</evidence>
<dbReference type="Gene3D" id="1.10.238.10">
    <property type="entry name" value="EF-hand"/>
    <property type="match status" value="1"/>
</dbReference>
<evidence type="ECO:0000256" key="13">
    <source>
        <dbReference type="ARBA" id="ARBA00023157"/>
    </source>
</evidence>
<dbReference type="FunFam" id="1.20.120.350:FF:000003">
    <property type="entry name" value="Voltage-dependent sodium channel"/>
    <property type="match status" value="1"/>
</dbReference>
<reference evidence="27" key="1">
    <citation type="submission" date="2025-08" db="UniProtKB">
        <authorList>
            <consortium name="Ensembl"/>
        </authorList>
    </citation>
    <scope>IDENTIFICATION</scope>
</reference>
<keyword evidence="10 21" id="KW-0915">Sodium</keyword>
<dbReference type="Pfam" id="PF24609">
    <property type="entry name" value="IQ_SCN5A_C"/>
    <property type="match status" value="1"/>
</dbReference>
<dbReference type="InterPro" id="IPR043203">
    <property type="entry name" value="VGCC_Ca_Na"/>
</dbReference>
<evidence type="ECO:0000256" key="7">
    <source>
        <dbReference type="ARBA" id="ARBA00022737"/>
    </source>
</evidence>
<dbReference type="Ensembl" id="ENSOMET00000013757.1">
    <property type="protein sequence ID" value="ENSOMEP00000001690.1"/>
    <property type="gene ID" value="ENSOMEG00000002614.1"/>
</dbReference>
<dbReference type="GeneTree" id="ENSGT00940000163423"/>
<dbReference type="FunFam" id="1.10.287.70:FF:000049">
    <property type="entry name" value="Voltage-dependent sodium channel 2"/>
    <property type="match status" value="1"/>
</dbReference>
<dbReference type="PANTHER" id="PTHR10037:SF278">
    <property type="entry name" value="SODIUM CHANNEL PROTEIN TYPE 2 SUBUNIT ALPHA"/>
    <property type="match status" value="1"/>
</dbReference>
<evidence type="ECO:0000256" key="21">
    <source>
        <dbReference type="RuleBase" id="RU361132"/>
    </source>
</evidence>
<evidence type="ECO:0000256" key="20">
    <source>
        <dbReference type="ARBA" id="ARBA00064899"/>
    </source>
</evidence>
<keyword evidence="11 21" id="KW-0406">Ion transport</keyword>
<dbReference type="Pfam" id="PF11933">
    <property type="entry name" value="Na_trans_cytopl"/>
    <property type="match status" value="1"/>
</dbReference>
<comment type="subunit">
    <text evidence="20">Voltage-gated sodium (Nav) channels consist of an ion-conducting alpha subunit which is functional on its own associated with regulatory beta subunits.</text>
</comment>
<evidence type="ECO:0000256" key="11">
    <source>
        <dbReference type="ARBA" id="ARBA00023065"/>
    </source>
</evidence>
<feature type="region of interest" description="Disordered" evidence="22">
    <location>
        <begin position="474"/>
        <end position="523"/>
    </location>
</feature>
<evidence type="ECO:0000256" key="19">
    <source>
        <dbReference type="ARBA" id="ARBA00055248"/>
    </source>
</evidence>
<feature type="domain" description="Ion transport" evidence="23">
    <location>
        <begin position="1515"/>
        <end position="1770"/>
    </location>
</feature>
<keyword evidence="9" id="KW-1133">Transmembrane helix</keyword>
<dbReference type="InterPro" id="IPR058542">
    <property type="entry name" value="IQ_SCN5A_C"/>
</dbReference>
<evidence type="ECO:0000256" key="4">
    <source>
        <dbReference type="ARBA" id="ARBA00022475"/>
    </source>
</evidence>
<protein>
    <recommendedName>
        <fullName evidence="21">Sodium channel protein</fullName>
    </recommendedName>
</protein>
<name>A0A3B3B810_ORYME</name>
<dbReference type="SUPFAM" id="SSF81324">
    <property type="entry name" value="Voltage-gated potassium channels"/>
    <property type="match status" value="4"/>
</dbReference>
<keyword evidence="13" id="KW-1015">Disulfide bond</keyword>
<dbReference type="STRING" id="30732.ENSOMEP00000001690"/>
<feature type="region of interest" description="Disordered" evidence="22">
    <location>
        <begin position="32"/>
        <end position="59"/>
    </location>
</feature>
<feature type="domain" description="Ion transport" evidence="23">
    <location>
        <begin position="1197"/>
        <end position="1467"/>
    </location>
</feature>
<dbReference type="InterPro" id="IPR027359">
    <property type="entry name" value="Volt_channel_dom_sf"/>
</dbReference>
<dbReference type="FunFam" id="1.20.120.350:FF:000005">
    <property type="entry name" value="Sodium channel protein"/>
    <property type="match status" value="1"/>
</dbReference>
<dbReference type="InterPro" id="IPR001696">
    <property type="entry name" value="Na_channel_asu"/>
</dbReference>
<evidence type="ECO:0000256" key="8">
    <source>
        <dbReference type="ARBA" id="ARBA00022882"/>
    </source>
</evidence>
<keyword evidence="28" id="KW-1185">Reference proteome</keyword>
<comment type="function">
    <text evidence="19">Pore-forming subunit of a voltage-gated sodium (Nav) channel that directly mediates the depolarizing phase of action potentials in excitable membranes. Navs, also called VGSCs (voltage-gated sodium channels) or VDSCs (voltage-dependent sodium channels), operate by switching between closed and open conformations depending on the voltage difference across the membrane. In the open conformation they allow Na(+) ions to selectively pass through the pore, along their electrochemical gradient. The influx of Na+ ions provokes membrane depolarization, initiating the propagation of electrical signals throughout cells and tissues.</text>
</comment>
<evidence type="ECO:0000256" key="16">
    <source>
        <dbReference type="ARBA" id="ARBA00023303"/>
    </source>
</evidence>
<dbReference type="Gene3D" id="1.10.287.70">
    <property type="match status" value="4"/>
</dbReference>
<evidence type="ECO:0000256" key="3">
    <source>
        <dbReference type="ARBA" id="ARBA00022461"/>
    </source>
</evidence>
<dbReference type="GO" id="GO:0005248">
    <property type="term" value="F:voltage-gated sodium channel activity"/>
    <property type="evidence" value="ECO:0007669"/>
    <property type="project" value="Ensembl"/>
</dbReference>
<evidence type="ECO:0000259" key="24">
    <source>
        <dbReference type="Pfam" id="PF06512"/>
    </source>
</evidence>
<feature type="domain" description="Sodium ion transport-associated" evidence="24">
    <location>
        <begin position="990"/>
        <end position="1193"/>
    </location>
</feature>
<evidence type="ECO:0000256" key="2">
    <source>
        <dbReference type="ARBA" id="ARBA00022448"/>
    </source>
</evidence>
<keyword evidence="5" id="KW-0597">Phosphoprotein</keyword>
<proteinExistence type="inferred from homology"/>
<dbReference type="FunFam" id="1.20.120.350:FF:000004">
    <property type="entry name" value="Sodium channel protein"/>
    <property type="match status" value="1"/>
</dbReference>
<evidence type="ECO:0000256" key="10">
    <source>
        <dbReference type="ARBA" id="ARBA00023053"/>
    </source>
</evidence>
<dbReference type="InterPro" id="IPR010526">
    <property type="entry name" value="Na_trans_assoc_dom"/>
</dbReference>
<dbReference type="Pfam" id="PF06512">
    <property type="entry name" value="Na_trans_assoc"/>
    <property type="match status" value="1"/>
</dbReference>
<keyword evidence="14" id="KW-0325">Glycoprotein</keyword>
<feature type="compositionally biased region" description="Basic and acidic residues" evidence="22">
    <location>
        <begin position="1962"/>
        <end position="1985"/>
    </location>
</feature>
<dbReference type="InterPro" id="IPR005821">
    <property type="entry name" value="Ion_trans_dom"/>
</dbReference>
<dbReference type="Pfam" id="PF00520">
    <property type="entry name" value="Ion_trans"/>
    <property type="match status" value="4"/>
</dbReference>
<feature type="region of interest" description="Disordered" evidence="22">
    <location>
        <begin position="1908"/>
        <end position="1985"/>
    </location>
</feature>
<feature type="compositionally biased region" description="Basic and acidic residues" evidence="22">
    <location>
        <begin position="499"/>
        <end position="520"/>
    </location>
</feature>
<evidence type="ECO:0000259" key="23">
    <source>
        <dbReference type="Pfam" id="PF00520"/>
    </source>
</evidence>
<evidence type="ECO:0000256" key="17">
    <source>
        <dbReference type="ARBA" id="ARBA00036239"/>
    </source>
</evidence>
<feature type="compositionally biased region" description="Basic and acidic residues" evidence="22">
    <location>
        <begin position="1919"/>
        <end position="1944"/>
    </location>
</feature>
<comment type="catalytic activity">
    <reaction evidence="17">
        <text>Na(+)(in) = Na(+)(out)</text>
        <dbReference type="Rhea" id="RHEA:34963"/>
        <dbReference type="ChEBI" id="CHEBI:29101"/>
    </reaction>
</comment>
<comment type="subcellular location">
    <subcellularLocation>
        <location evidence="1 21">Cell membrane</location>
        <topology evidence="1 21">Multi-pass membrane protein</topology>
    </subcellularLocation>
</comment>
<comment type="function">
    <text evidence="21">Mediates the voltage-dependent sodium ion permeability of excitable membranes. Assuming opened or closed conformations in response to the voltage difference across the membrane, the protein forms a sodium-selective channel through which Na(+) ions may pass in accordance with their electrochemical gradient.</text>
</comment>
<dbReference type="InterPro" id="IPR024583">
    <property type="entry name" value="Na_trans_cytopl"/>
</dbReference>
<comment type="similarity">
    <text evidence="18">Belongs to the sodium channel (TC 1.A.1.10) family. Nav1.4/SCN4A subfamily.</text>
</comment>
<keyword evidence="4" id="KW-1003">Cell membrane</keyword>
<dbReference type="Gene3D" id="1.20.120.350">
    <property type="entry name" value="Voltage-gated potassium channels. Chain C"/>
    <property type="match status" value="4"/>
</dbReference>
<keyword evidence="6" id="KW-0812">Transmembrane</keyword>
<evidence type="ECO:0000313" key="27">
    <source>
        <dbReference type="Ensembl" id="ENSOMEP00000001690.1"/>
    </source>
</evidence>
<feature type="compositionally biased region" description="Basic and acidic residues" evidence="22">
    <location>
        <begin position="477"/>
        <end position="487"/>
    </location>
</feature>
<evidence type="ECO:0000259" key="25">
    <source>
        <dbReference type="Pfam" id="PF11933"/>
    </source>
</evidence>
<feature type="compositionally biased region" description="Polar residues" evidence="22">
    <location>
        <begin position="1945"/>
        <end position="1956"/>
    </location>
</feature>
<dbReference type="OMA" id="ATEYWRI"/>
<dbReference type="PRINTS" id="PR00170">
    <property type="entry name" value="NACHANNEL"/>
</dbReference>
<keyword evidence="8 21" id="KW-0851">Voltage-gated channel</keyword>
<dbReference type="CDD" id="cd13433">
    <property type="entry name" value="Na_channel_gate"/>
    <property type="match status" value="1"/>
</dbReference>
<dbReference type="PANTHER" id="PTHR10037">
    <property type="entry name" value="VOLTAGE-GATED CATION CHANNEL CALCIUM AND SODIUM"/>
    <property type="match status" value="1"/>
</dbReference>
<evidence type="ECO:0000256" key="1">
    <source>
        <dbReference type="ARBA" id="ARBA00004651"/>
    </source>
</evidence>
<keyword evidence="12" id="KW-0472">Membrane</keyword>
<keyword evidence="16 21" id="KW-0407">Ion channel</keyword>